<feature type="compositionally biased region" description="Low complexity" evidence="1">
    <location>
        <begin position="147"/>
        <end position="167"/>
    </location>
</feature>
<gene>
    <name evidence="4" type="primary">rodZ</name>
    <name evidence="4" type="ORF">RNAN_0725</name>
</gene>
<name>I1DUM8_9GAMM</name>
<dbReference type="AlphaFoldDB" id="I1DUM8"/>
<keyword evidence="2" id="KW-0472">Membrane</keyword>
<keyword evidence="2" id="KW-1133">Transmembrane helix</keyword>
<dbReference type="PANTHER" id="PTHR34475:SF1">
    <property type="entry name" value="CYTOSKELETON PROTEIN RODZ"/>
    <property type="match status" value="1"/>
</dbReference>
<sequence>MSQQQTEQVTAGQLLRAAREQRKLSQQQVALQLNLRPDIIAKLEQDQLDGTLETFARGYVRAYGRLLKLPEAELMAAFGRHTGLEQSHAKPMRTFSNRTARQATENRFMWLTYAIIALLLVLLFIWWWQSGSMMNRQAAVPAPTESAAQTPAQATDAAEQAATDGQTNPGATLSEPAAGSLTTENPVDSTVPNLSEPVATDTLVASAPEQLSSELEQLMPTVNDEAASAAASTVVADGLAQLEMRFSENCWVDVVDATGSRVAFGTKQAGYIMQLSGVAPFTITLGNPSVVTINLNQQAVDMAAFPAGRVAKFTLPEQE</sequence>
<dbReference type="OrthoDB" id="9790252at2"/>
<dbReference type="PANTHER" id="PTHR34475">
    <property type="match status" value="1"/>
</dbReference>
<dbReference type="PROSITE" id="PS50943">
    <property type="entry name" value="HTH_CROC1"/>
    <property type="match status" value="1"/>
</dbReference>
<dbReference type="STRING" id="562729.RNAN_0725"/>
<dbReference type="RefSeq" id="WP_008218810.1">
    <property type="nucleotide sequence ID" value="NZ_BAFK01000003.1"/>
</dbReference>
<keyword evidence="5" id="KW-1185">Reference proteome</keyword>
<dbReference type="Gene3D" id="1.10.260.40">
    <property type="entry name" value="lambda repressor-like DNA-binding domains"/>
    <property type="match status" value="1"/>
</dbReference>
<evidence type="ECO:0000259" key="3">
    <source>
        <dbReference type="PROSITE" id="PS50943"/>
    </source>
</evidence>
<accession>I1DUM8</accession>
<feature type="compositionally biased region" description="Polar residues" evidence="1">
    <location>
        <begin position="180"/>
        <end position="193"/>
    </location>
</feature>
<dbReference type="InterPro" id="IPR010982">
    <property type="entry name" value="Lambda_DNA-bd_dom_sf"/>
</dbReference>
<dbReference type="CDD" id="cd00093">
    <property type="entry name" value="HTH_XRE"/>
    <property type="match status" value="1"/>
</dbReference>
<dbReference type="InterPro" id="IPR025194">
    <property type="entry name" value="RodZ-like_C"/>
</dbReference>
<evidence type="ECO:0000256" key="2">
    <source>
        <dbReference type="SAM" id="Phobius"/>
    </source>
</evidence>
<dbReference type="GO" id="GO:0003677">
    <property type="term" value="F:DNA binding"/>
    <property type="evidence" value="ECO:0007669"/>
    <property type="project" value="InterPro"/>
</dbReference>
<dbReference type="SUPFAM" id="SSF47413">
    <property type="entry name" value="lambda repressor-like DNA-binding domains"/>
    <property type="match status" value="1"/>
</dbReference>
<reference evidence="4 5" key="1">
    <citation type="journal article" date="2012" name="J. Bacteriol.">
        <title>Genome Sequence of the Protease-Producing Bacterium Rheinheimera nanhaiensis E407-8T, Isolated from Deep-Sea Sediment of the South China Sea.</title>
        <authorList>
            <person name="Zhang X.-Y."/>
            <person name="Zhang Y.-J."/>
            <person name="Qin Q.-L."/>
            <person name="Xie B.-B."/>
            <person name="Chen X.-L."/>
            <person name="Zhou B.-C."/>
            <person name="Zhang Y.-Z."/>
        </authorList>
    </citation>
    <scope>NUCLEOTIDE SEQUENCE [LARGE SCALE GENOMIC DNA]</scope>
    <source>
        <strain evidence="4 5">E407-8</strain>
    </source>
</reference>
<feature type="domain" description="HTH cro/C1-type" evidence="3">
    <location>
        <begin position="15"/>
        <end position="74"/>
    </location>
</feature>
<dbReference type="InterPro" id="IPR001387">
    <property type="entry name" value="Cro/C1-type_HTH"/>
</dbReference>
<feature type="region of interest" description="Disordered" evidence="1">
    <location>
        <begin position="144"/>
        <end position="194"/>
    </location>
</feature>
<evidence type="ECO:0000256" key="1">
    <source>
        <dbReference type="SAM" id="MobiDB-lite"/>
    </source>
</evidence>
<keyword evidence="2" id="KW-0812">Transmembrane</keyword>
<proteinExistence type="predicted"/>
<organism evidence="4 5">
    <name type="scientific">Rheinheimera nanhaiensis E407-8</name>
    <dbReference type="NCBI Taxonomy" id="562729"/>
    <lineage>
        <taxon>Bacteria</taxon>
        <taxon>Pseudomonadati</taxon>
        <taxon>Pseudomonadota</taxon>
        <taxon>Gammaproteobacteria</taxon>
        <taxon>Chromatiales</taxon>
        <taxon>Chromatiaceae</taxon>
        <taxon>Rheinheimera</taxon>
    </lineage>
</organism>
<dbReference type="InterPro" id="IPR050400">
    <property type="entry name" value="Bact_Cytoskel_RodZ"/>
</dbReference>
<dbReference type="EMBL" id="BAFK01000003">
    <property type="protein sequence ID" value="GAB57756.1"/>
    <property type="molecule type" value="Genomic_DNA"/>
</dbReference>
<feature type="transmembrane region" description="Helical" evidence="2">
    <location>
        <begin position="108"/>
        <end position="128"/>
    </location>
</feature>
<dbReference type="Proteomes" id="UP000004374">
    <property type="component" value="Unassembled WGS sequence"/>
</dbReference>
<protein>
    <submittedName>
        <fullName evidence="4">Cytoskeleton protein RodZ</fullName>
    </submittedName>
</protein>
<evidence type="ECO:0000313" key="4">
    <source>
        <dbReference type="EMBL" id="GAB57756.1"/>
    </source>
</evidence>
<dbReference type="Pfam" id="PF13464">
    <property type="entry name" value="RodZ_C"/>
    <property type="match status" value="1"/>
</dbReference>
<evidence type="ECO:0000313" key="5">
    <source>
        <dbReference type="Proteomes" id="UP000004374"/>
    </source>
</evidence>
<dbReference type="Pfam" id="PF13413">
    <property type="entry name" value="HTH_25"/>
    <property type="match status" value="1"/>
</dbReference>
<comment type="caution">
    <text evidence="4">The sequence shown here is derived from an EMBL/GenBank/DDBJ whole genome shotgun (WGS) entry which is preliminary data.</text>
</comment>